<dbReference type="SUPFAM" id="SSF56219">
    <property type="entry name" value="DNase I-like"/>
    <property type="match status" value="1"/>
</dbReference>
<dbReference type="Gene3D" id="3.60.10.10">
    <property type="entry name" value="Endonuclease/exonuclease/phosphatase"/>
    <property type="match status" value="1"/>
</dbReference>
<evidence type="ECO:0000313" key="2">
    <source>
        <dbReference type="EMBL" id="QTE29756.1"/>
    </source>
</evidence>
<dbReference type="AlphaFoldDB" id="A0A8A4ZGU9"/>
<dbReference type="InterPro" id="IPR036691">
    <property type="entry name" value="Endo/exonu/phosph_ase_sf"/>
</dbReference>
<dbReference type="PANTHER" id="PTHR14859:SF1">
    <property type="entry name" value="PGAP2-INTERACTING PROTEIN"/>
    <property type="match status" value="1"/>
</dbReference>
<evidence type="ECO:0000313" key="3">
    <source>
        <dbReference type="Proteomes" id="UP000663937"/>
    </source>
</evidence>
<dbReference type="RefSeq" id="WP_227424057.1">
    <property type="nucleotide sequence ID" value="NZ_CP071868.1"/>
</dbReference>
<dbReference type="Pfam" id="PF03372">
    <property type="entry name" value="Exo_endo_phos"/>
    <property type="match status" value="1"/>
</dbReference>
<keyword evidence="2" id="KW-0540">Nuclease</keyword>
<dbReference type="EMBL" id="CP071868">
    <property type="protein sequence ID" value="QTE29756.1"/>
    <property type="molecule type" value="Genomic_DNA"/>
</dbReference>
<gene>
    <name evidence="2" type="ORF">J4E96_01540</name>
</gene>
<dbReference type="PANTHER" id="PTHR14859">
    <property type="entry name" value="CALCOFLUOR WHITE HYPERSENSITIVE PROTEIN PRECURSOR"/>
    <property type="match status" value="1"/>
</dbReference>
<keyword evidence="2" id="KW-0255">Endonuclease</keyword>
<dbReference type="InterPro" id="IPR051916">
    <property type="entry name" value="GPI-anchor_lipid_remodeler"/>
</dbReference>
<organism evidence="2 3">
    <name type="scientific">Pengzhenrongella sicca</name>
    <dbReference type="NCBI Taxonomy" id="2819238"/>
    <lineage>
        <taxon>Bacteria</taxon>
        <taxon>Bacillati</taxon>
        <taxon>Actinomycetota</taxon>
        <taxon>Actinomycetes</taxon>
        <taxon>Micrococcales</taxon>
        <taxon>Pengzhenrongella</taxon>
    </lineage>
</organism>
<sequence length="265" mass="28221">MRLATFNILHGKSLTDGRVDSERFAAAVGHLDADVLALQEVDCGQPRSHGADLTAVAAAAMGAREYRFVSTMAGVPGSWSAATGDHPPTESSYGISLLSRFPVRQWRTLRLPTLRVRVPLVGVRRRPSLVRDEPRAAVVAVLETPDGPLTVVTTHLTLIPGWNAFQLARVLAGSRDLPGPRIVLGDLNLAGAFPARASRMRPLVTAMTFPVGRPVRQIDHILGAGAVRVTSAGSSLDLGVSDHRALTVEVELGAADAVSADRDRR</sequence>
<keyword evidence="3" id="KW-1185">Reference proteome</keyword>
<dbReference type="GO" id="GO:0004519">
    <property type="term" value="F:endonuclease activity"/>
    <property type="evidence" value="ECO:0007669"/>
    <property type="project" value="UniProtKB-KW"/>
</dbReference>
<proteinExistence type="predicted"/>
<keyword evidence="2" id="KW-0378">Hydrolase</keyword>
<reference evidence="2" key="1">
    <citation type="submission" date="2021-03" db="EMBL/GenBank/DDBJ databases">
        <title>Pengzhenrongella sicca gen. nov., sp. nov., a new member of suborder Micrococcineae isolated from High-Arctic tundra soil.</title>
        <authorList>
            <person name="Peng F."/>
        </authorList>
    </citation>
    <scope>NUCLEOTIDE SEQUENCE</scope>
    <source>
        <strain evidence="2">LRZ-2</strain>
    </source>
</reference>
<protein>
    <submittedName>
        <fullName evidence="2">Endonuclease/exonuclease/phosphatase family protein</fullName>
    </submittedName>
</protein>
<dbReference type="Proteomes" id="UP000663937">
    <property type="component" value="Chromosome"/>
</dbReference>
<dbReference type="KEGG" id="psic:J4E96_01540"/>
<name>A0A8A4ZGU9_9MICO</name>
<dbReference type="GO" id="GO:0016020">
    <property type="term" value="C:membrane"/>
    <property type="evidence" value="ECO:0007669"/>
    <property type="project" value="GOC"/>
</dbReference>
<feature type="domain" description="Endonuclease/exonuclease/phosphatase" evidence="1">
    <location>
        <begin position="4"/>
        <end position="243"/>
    </location>
</feature>
<dbReference type="GO" id="GO:0006506">
    <property type="term" value="P:GPI anchor biosynthetic process"/>
    <property type="evidence" value="ECO:0007669"/>
    <property type="project" value="TreeGrafter"/>
</dbReference>
<accession>A0A8A4ZGU9</accession>
<evidence type="ECO:0000259" key="1">
    <source>
        <dbReference type="Pfam" id="PF03372"/>
    </source>
</evidence>
<dbReference type="InterPro" id="IPR005135">
    <property type="entry name" value="Endo/exonuclease/phosphatase"/>
</dbReference>